<dbReference type="EMBL" id="BARS01025610">
    <property type="protein sequence ID" value="GAG06094.1"/>
    <property type="molecule type" value="Genomic_DNA"/>
</dbReference>
<protein>
    <submittedName>
        <fullName evidence="1">Uncharacterized protein</fullName>
    </submittedName>
</protein>
<sequence>MKQWGNCYAMYADVWEGSTPAGWLANTTLATPMDYAKCYWMEALRPYYGNEHDLRLCAMATKPGTRLRLGQHGGNGTFIAWGIFGDPDQLDRIGEPSNWNYAVIGDYGSTGNNGWIADPPPNVTPDDLGQDHPVAWNWRNFNISGAGQVPMHGGNQWIDAWPMVTDDIPLFEGESSDSYGGYTHMVRI</sequence>
<accession>X0UJW5</accession>
<comment type="caution">
    <text evidence="1">The sequence shown here is derived from an EMBL/GenBank/DDBJ whole genome shotgun (WGS) entry which is preliminary data.</text>
</comment>
<reference evidence="1" key="1">
    <citation type="journal article" date="2014" name="Front. Microbiol.">
        <title>High frequency of phylogenetically diverse reductive dehalogenase-homologous genes in deep subseafloor sedimentary metagenomes.</title>
        <authorList>
            <person name="Kawai M."/>
            <person name="Futagami T."/>
            <person name="Toyoda A."/>
            <person name="Takaki Y."/>
            <person name="Nishi S."/>
            <person name="Hori S."/>
            <person name="Arai W."/>
            <person name="Tsubouchi T."/>
            <person name="Morono Y."/>
            <person name="Uchiyama I."/>
            <person name="Ito T."/>
            <person name="Fujiyama A."/>
            <person name="Inagaki F."/>
            <person name="Takami H."/>
        </authorList>
    </citation>
    <scope>NUCLEOTIDE SEQUENCE</scope>
    <source>
        <strain evidence="1">Expedition CK06-06</strain>
    </source>
</reference>
<name>X0UJW5_9ZZZZ</name>
<feature type="non-terminal residue" evidence="1">
    <location>
        <position position="188"/>
    </location>
</feature>
<organism evidence="1">
    <name type="scientific">marine sediment metagenome</name>
    <dbReference type="NCBI Taxonomy" id="412755"/>
    <lineage>
        <taxon>unclassified sequences</taxon>
        <taxon>metagenomes</taxon>
        <taxon>ecological metagenomes</taxon>
    </lineage>
</organism>
<evidence type="ECO:0000313" key="1">
    <source>
        <dbReference type="EMBL" id="GAG06094.1"/>
    </source>
</evidence>
<dbReference type="AlphaFoldDB" id="X0UJW5"/>
<proteinExistence type="predicted"/>
<gene>
    <name evidence="1" type="ORF">S01H1_40442</name>
</gene>